<evidence type="ECO:0000259" key="11">
    <source>
        <dbReference type="PROSITE" id="PS51456"/>
    </source>
</evidence>
<feature type="region of interest" description="Disordered" evidence="10">
    <location>
        <begin position="1431"/>
        <end position="1507"/>
    </location>
</feature>
<feature type="region of interest" description="Actin-binding" evidence="9">
    <location>
        <begin position="683"/>
        <end position="705"/>
    </location>
</feature>
<keyword evidence="9" id="KW-0067">ATP-binding</keyword>
<dbReference type="InParanoid" id="A9V093"/>
<dbReference type="InterPro" id="IPR001609">
    <property type="entry name" value="Myosin_head_motor_dom-like"/>
</dbReference>
<feature type="compositionally biased region" description="Low complexity" evidence="10">
    <location>
        <begin position="1182"/>
        <end position="1195"/>
    </location>
</feature>
<dbReference type="GO" id="GO:0016020">
    <property type="term" value="C:membrane"/>
    <property type="evidence" value="ECO:0000318"/>
    <property type="project" value="GO_Central"/>
</dbReference>
<dbReference type="PRINTS" id="PR00193">
    <property type="entry name" value="MYOSINHEAVY"/>
</dbReference>
<feature type="region of interest" description="Disordered" evidence="10">
    <location>
        <begin position="1049"/>
        <end position="1215"/>
    </location>
</feature>
<dbReference type="KEGG" id="mbr:MONBRDRAFT_32551"/>
<keyword evidence="13" id="KW-1185">Reference proteome</keyword>
<feature type="region of interest" description="Disordered" evidence="10">
    <location>
        <begin position="1228"/>
        <end position="1321"/>
    </location>
</feature>
<keyword evidence="6 9" id="KW-0505">Motor protein</keyword>
<sequence>MSMVFRSRRSSMILKRADDIFVDVAGPTNPGSNTGTLSRYSKEEAESTVDDDVDPLDDRYGVRDLATLSELSSDVIVQQLYARYGRDLIYTAVGDILIAVNPFREIPQLYGEEAANRYLTTTDYHPVPHIYSVAQRAYKHLLTSHKDQCCVISGESGAGKTETAKLLVDHMLAMCKGTGKLERQIVEVNPLLEAFGNARTVINDNSSRFGKFLEIKFGYFGDVLGAHLAEYLLEKSRVVRQADGEQNFHVFYYLFAGIDMEHRNRLGLTNMTDFHYLRGGVKNLTRDTTIDTDEGQMAGQYRTLIAVMETVGFTAQEIDDLHQVLASILHLGNIEFTEGDSSFAEVVQDAPIDLGSVALVYNSHAHPLFGCNVANMLGIPSDACMEMMVSTVTAMRGERLRKNFNVAEADENRDALAKAIYGRMFSWIVRKANTLLRPRGAAYERAAEVQNGITQVGILDIFGFENFEHNSFEQFCINVANEQLQYYFNQHIFASEQSLYESERLNLASISYEDNGPLLDMILGRPLGLFTLLDEECRFPRASANTLVNKFKQAQERMQWEQFQLVDASTRRRPSVVMHRQTSKSTLRANRGGGGPYFRINHYAGSVVYDSSEFLEKNRDKISQLVIERMRASTFPVLRYFFSERVSSTGSISDITESTRGRATTYGRDPSKMSVSAHFKGSLDDLMVKMLRATPHFIRCIKPNDEKRPRRFESTRVAQQLKYTGVLETTRIRRDGYALRLEIPEFLQKFQTLGLHGDELHADWEQVEDLQEMRRAVKKIMSMCGLRGAQTGITRVFLKYYHDEKLTRLLELQNRHATCINAHVRGFLAKIKLAKLRRQEAERQEQLRREREAAEAARHEAEEQAKLALKMEREATLRRQKQQAAADEARQRAEEAAKRAAQLEAEQERERQEAEARASAEAAQREAELRAVQARAAASADAQRESEKLAKRERLRQQYLDAMRTGNKDTISRVGTLGGTVGPKVLELLEHAEEYAQEKDYENAFDAIFDDEDIDVEEREALRQAQQMRKQEEAARKRQLKAEYELRRVKEEEEQMRELQRIQEAEAERARREAEAVAAEAESAKSRMAQLTFNFAWDDAPAPPPTSAPAPVPDPVPPAQSASVSSPPPPLSPKPQRGSPAPPPVSPKPSPLAERRYTTSAAPQVAPKPVNRPPPVVEKPRSATVSATSDAATTAQEPRRRKLVRGGNKKEAAVLPEYQDAIDALSDLDTFLDPQTRTLRIKRRGPSSSDTDGPDLAALVLPPAGPPPTKPPPSGPPPTAPPPTGPPPTGPPPVSAKPSAPGEPRRRQLVRGGNKKETPVLPEYEAALSSLDALESHLNQFGQSIRIKATPAPSEVVHAGTPTDPPPPAPRSRATTEPATSMASSGDSSTGEPRRRKLVRGGNKKETPVLPEYLEAMSSLDALEQHLSDHGQSIRIKAPSQAVRAAGPSTAALASETSDTLVAEPTRGPPPPPPPRQRATTEPASAGEPRRRKLVRGGNKKETPVLPEFSEAMSALSALDDVLDSQSAREQALDRMAANITEAEVVQRRESHRASRRGSEQHVDPTAPNQSLRDLEATLRQQAPRLDVSQASTTADNRMSHRTEYSYLSTSHTSRTLSPEDSGSGVLDASLEPSSPDASLADSTRAQDLAPPPMLGRHMRRDSSALALPADFGANLTETQRIAIFNLVRAGEMTVSEALEHAAEQQQRKNCSIQ</sequence>
<dbReference type="RefSeq" id="XP_001746075.1">
    <property type="nucleotide sequence ID" value="XM_001746023.1"/>
</dbReference>
<evidence type="ECO:0000256" key="3">
    <source>
        <dbReference type="ARBA" id="ARBA00022490"/>
    </source>
</evidence>
<keyword evidence="9" id="KW-0547">Nucleotide-binding</keyword>
<feature type="compositionally biased region" description="Pro residues" evidence="10">
    <location>
        <begin position="1263"/>
        <end position="1295"/>
    </location>
</feature>
<evidence type="ECO:0000256" key="4">
    <source>
        <dbReference type="ARBA" id="ARBA00022737"/>
    </source>
</evidence>
<comment type="subcellular location">
    <subcellularLocation>
        <location evidence="2">Cell projection</location>
    </subcellularLocation>
    <subcellularLocation>
        <location evidence="1">Cytoplasm</location>
        <location evidence="1">Cytoskeleton</location>
    </subcellularLocation>
</comment>
<dbReference type="eggNOG" id="KOG4229">
    <property type="taxonomic scope" value="Eukaryota"/>
</dbReference>
<dbReference type="Pfam" id="PF00063">
    <property type="entry name" value="Myosin_head"/>
    <property type="match status" value="1"/>
</dbReference>
<dbReference type="EMBL" id="CH991552">
    <property type="protein sequence ID" value="EDQ88970.1"/>
    <property type="molecule type" value="Genomic_DNA"/>
</dbReference>
<dbReference type="GO" id="GO:0005524">
    <property type="term" value="F:ATP binding"/>
    <property type="evidence" value="ECO:0007669"/>
    <property type="project" value="UniProtKB-UniRule"/>
</dbReference>
<dbReference type="Proteomes" id="UP000001357">
    <property type="component" value="Unassembled WGS sequence"/>
</dbReference>
<accession>A9V093</accession>
<dbReference type="SUPFAM" id="SSF52540">
    <property type="entry name" value="P-loop containing nucleoside triphosphate hydrolases"/>
    <property type="match status" value="1"/>
</dbReference>
<feature type="region of interest" description="Disordered" evidence="10">
    <location>
        <begin position="1345"/>
        <end position="1412"/>
    </location>
</feature>
<keyword evidence="4" id="KW-0677">Repeat</keyword>
<feature type="binding site" evidence="9">
    <location>
        <begin position="154"/>
        <end position="161"/>
    </location>
    <ligand>
        <name>ATP</name>
        <dbReference type="ChEBI" id="CHEBI:30616"/>
    </ligand>
</feature>
<dbReference type="GO" id="GO:0015629">
    <property type="term" value="C:actin cytoskeleton"/>
    <property type="evidence" value="ECO:0000318"/>
    <property type="project" value="GO_Central"/>
</dbReference>
<keyword evidence="8" id="KW-0966">Cell projection</keyword>
<feature type="region of interest" description="Disordered" evidence="10">
    <location>
        <begin position="32"/>
        <end position="51"/>
    </location>
</feature>
<evidence type="ECO:0000256" key="9">
    <source>
        <dbReference type="PROSITE-ProRule" id="PRU00782"/>
    </source>
</evidence>
<dbReference type="Gene3D" id="1.20.120.720">
    <property type="entry name" value="Myosin VI head, motor domain, U50 subdomain"/>
    <property type="match status" value="1"/>
</dbReference>
<feature type="region of interest" description="Disordered" evidence="10">
    <location>
        <begin position="1544"/>
        <end position="1655"/>
    </location>
</feature>
<evidence type="ECO:0000256" key="10">
    <source>
        <dbReference type="SAM" id="MobiDB-lite"/>
    </source>
</evidence>
<feature type="compositionally biased region" description="Basic and acidic residues" evidence="10">
    <location>
        <begin position="887"/>
        <end position="898"/>
    </location>
</feature>
<dbReference type="GeneID" id="5891488"/>
<feature type="compositionally biased region" description="Low complexity" evidence="10">
    <location>
        <begin position="1371"/>
        <end position="1380"/>
    </location>
</feature>
<dbReference type="STRING" id="81824.A9V093"/>
<feature type="compositionally biased region" description="Polar residues" evidence="10">
    <location>
        <begin position="1606"/>
        <end position="1621"/>
    </location>
</feature>
<evidence type="ECO:0000313" key="12">
    <source>
        <dbReference type="EMBL" id="EDQ88970.1"/>
    </source>
</evidence>
<dbReference type="PANTHER" id="PTHR46256">
    <property type="entry name" value="AGAP011099-PA"/>
    <property type="match status" value="1"/>
</dbReference>
<dbReference type="Gene3D" id="1.10.10.820">
    <property type="match status" value="1"/>
</dbReference>
<dbReference type="InterPro" id="IPR027417">
    <property type="entry name" value="P-loop_NTPase"/>
</dbReference>
<organism evidence="12 13">
    <name type="scientific">Monosiga brevicollis</name>
    <name type="common">Choanoflagellate</name>
    <dbReference type="NCBI Taxonomy" id="81824"/>
    <lineage>
        <taxon>Eukaryota</taxon>
        <taxon>Choanoflagellata</taxon>
        <taxon>Craspedida</taxon>
        <taxon>Salpingoecidae</taxon>
        <taxon>Monosiga</taxon>
    </lineage>
</organism>
<dbReference type="SMART" id="SM00242">
    <property type="entry name" value="MYSc"/>
    <property type="match status" value="1"/>
</dbReference>
<dbReference type="GO" id="GO:0005737">
    <property type="term" value="C:cytoplasm"/>
    <property type="evidence" value="ECO:0000318"/>
    <property type="project" value="GO_Central"/>
</dbReference>
<feature type="compositionally biased region" description="Polar residues" evidence="10">
    <location>
        <begin position="1632"/>
        <end position="1646"/>
    </location>
</feature>
<dbReference type="PANTHER" id="PTHR46256:SF3">
    <property type="entry name" value="MYOSIN MOTOR DOMAIN-CONTAINING PROTEIN"/>
    <property type="match status" value="1"/>
</dbReference>
<comment type="similarity">
    <text evidence="9">Belongs to the TRAFAC class myosin-kinesin ATPase superfamily. Myosin family.</text>
</comment>
<evidence type="ECO:0000256" key="2">
    <source>
        <dbReference type="ARBA" id="ARBA00004316"/>
    </source>
</evidence>
<keyword evidence="9" id="KW-0009">Actin-binding</keyword>
<keyword evidence="3" id="KW-0963">Cytoplasm</keyword>
<dbReference type="Gene3D" id="1.20.5.4820">
    <property type="match status" value="1"/>
</dbReference>
<feature type="compositionally biased region" description="Basic and acidic residues" evidence="10">
    <location>
        <begin position="906"/>
        <end position="922"/>
    </location>
</feature>
<dbReference type="PROSITE" id="PS50096">
    <property type="entry name" value="IQ"/>
    <property type="match status" value="1"/>
</dbReference>
<gene>
    <name evidence="12" type="ORF">MONBRDRAFT_32551</name>
</gene>
<feature type="compositionally biased region" description="Pro residues" evidence="10">
    <location>
        <begin position="1101"/>
        <end position="1118"/>
    </location>
</feature>
<evidence type="ECO:0000256" key="7">
    <source>
        <dbReference type="ARBA" id="ARBA00023212"/>
    </source>
</evidence>
<dbReference type="GO" id="GO:0042995">
    <property type="term" value="C:cell projection"/>
    <property type="evidence" value="ECO:0007669"/>
    <property type="project" value="UniProtKB-SubCell"/>
</dbReference>
<dbReference type="OMA" id="FHYLRGG"/>
<evidence type="ECO:0000256" key="5">
    <source>
        <dbReference type="ARBA" id="ARBA00023123"/>
    </source>
</evidence>
<feature type="compositionally biased region" description="Pro residues" evidence="10">
    <location>
        <begin position="1140"/>
        <end position="1150"/>
    </location>
</feature>
<dbReference type="GO" id="GO:0051015">
    <property type="term" value="F:actin filament binding"/>
    <property type="evidence" value="ECO:0000318"/>
    <property type="project" value="GO_Central"/>
</dbReference>
<evidence type="ECO:0000313" key="13">
    <source>
        <dbReference type="Proteomes" id="UP000001357"/>
    </source>
</evidence>
<keyword evidence="5 9" id="KW-0518">Myosin</keyword>
<dbReference type="GO" id="GO:0016459">
    <property type="term" value="C:myosin complex"/>
    <property type="evidence" value="ECO:0007669"/>
    <property type="project" value="UniProtKB-KW"/>
</dbReference>
<feature type="compositionally biased region" description="Polar residues" evidence="10">
    <location>
        <begin position="1381"/>
        <end position="1391"/>
    </location>
</feature>
<proteinExistence type="inferred from homology"/>
<dbReference type="GO" id="GO:0007015">
    <property type="term" value="P:actin filament organization"/>
    <property type="evidence" value="ECO:0000318"/>
    <property type="project" value="GO_Central"/>
</dbReference>
<feature type="compositionally biased region" description="Pro residues" evidence="10">
    <location>
        <begin position="1467"/>
        <end position="1476"/>
    </location>
</feature>
<dbReference type="GO" id="GO:0000146">
    <property type="term" value="F:microfilament motor activity"/>
    <property type="evidence" value="ECO:0000318"/>
    <property type="project" value="GO_Central"/>
</dbReference>
<evidence type="ECO:0000256" key="6">
    <source>
        <dbReference type="ARBA" id="ARBA00023175"/>
    </source>
</evidence>
<feature type="compositionally biased region" description="Basic and acidic residues" evidence="10">
    <location>
        <begin position="1049"/>
        <end position="1075"/>
    </location>
</feature>
<dbReference type="InterPro" id="IPR036961">
    <property type="entry name" value="Kinesin_motor_dom_sf"/>
</dbReference>
<dbReference type="InterPro" id="IPR052409">
    <property type="entry name" value="Myosin-III_kinase_activity"/>
</dbReference>
<feature type="compositionally biased region" description="Basic and acidic residues" evidence="10">
    <location>
        <begin position="1545"/>
        <end position="1563"/>
    </location>
</feature>
<feature type="domain" description="Myosin motor" evidence="11">
    <location>
        <begin position="60"/>
        <end position="814"/>
    </location>
</feature>
<name>A9V093_MONBE</name>
<reference evidence="12 13" key="1">
    <citation type="journal article" date="2008" name="Nature">
        <title>The genome of the choanoflagellate Monosiga brevicollis and the origin of metazoans.</title>
        <authorList>
            <consortium name="JGI Sequencing"/>
            <person name="King N."/>
            <person name="Westbrook M.J."/>
            <person name="Young S.L."/>
            <person name="Kuo A."/>
            <person name="Abedin M."/>
            <person name="Chapman J."/>
            <person name="Fairclough S."/>
            <person name="Hellsten U."/>
            <person name="Isogai Y."/>
            <person name="Letunic I."/>
            <person name="Marr M."/>
            <person name="Pincus D."/>
            <person name="Putnam N."/>
            <person name="Rokas A."/>
            <person name="Wright K.J."/>
            <person name="Zuzow R."/>
            <person name="Dirks W."/>
            <person name="Good M."/>
            <person name="Goodstein D."/>
            <person name="Lemons D."/>
            <person name="Li W."/>
            <person name="Lyons J.B."/>
            <person name="Morris A."/>
            <person name="Nichols S."/>
            <person name="Richter D.J."/>
            <person name="Salamov A."/>
            <person name="Bork P."/>
            <person name="Lim W.A."/>
            <person name="Manning G."/>
            <person name="Miller W.T."/>
            <person name="McGinnis W."/>
            <person name="Shapiro H."/>
            <person name="Tjian R."/>
            <person name="Grigoriev I.V."/>
            <person name="Rokhsar D."/>
        </authorList>
    </citation>
    <scope>NUCLEOTIDE SEQUENCE [LARGE SCALE GENOMIC DNA]</scope>
    <source>
        <strain evidence="13">MX1 / ATCC 50154</strain>
    </source>
</reference>
<dbReference type="Gene3D" id="3.40.850.10">
    <property type="entry name" value="Kinesin motor domain"/>
    <property type="match status" value="1"/>
</dbReference>
<feature type="region of interest" description="Disordered" evidence="10">
    <location>
        <begin position="875"/>
        <end position="922"/>
    </location>
</feature>
<evidence type="ECO:0000256" key="1">
    <source>
        <dbReference type="ARBA" id="ARBA00004245"/>
    </source>
</evidence>
<keyword evidence="7" id="KW-0206">Cytoskeleton</keyword>
<protein>
    <recommendedName>
        <fullName evidence="11">Myosin motor domain-containing protein</fullName>
    </recommendedName>
</protein>
<evidence type="ECO:0000256" key="8">
    <source>
        <dbReference type="ARBA" id="ARBA00023273"/>
    </source>
</evidence>
<dbReference type="PROSITE" id="PS51456">
    <property type="entry name" value="MYOSIN_MOTOR"/>
    <property type="match status" value="1"/>
</dbReference>
<dbReference type="CDD" id="cd00124">
    <property type="entry name" value="MYSc"/>
    <property type="match status" value="1"/>
</dbReference>
<dbReference type="Gene3D" id="1.20.58.530">
    <property type="match status" value="1"/>
</dbReference>